<comment type="caution">
    <text evidence="5">The sequence shown here is derived from an EMBL/GenBank/DDBJ whole genome shotgun (WGS) entry which is preliminary data.</text>
</comment>
<evidence type="ECO:0000313" key="6">
    <source>
        <dbReference type="Proteomes" id="UP001320831"/>
    </source>
</evidence>
<evidence type="ECO:0000256" key="1">
    <source>
        <dbReference type="ARBA" id="ARBA00004370"/>
    </source>
</evidence>
<proteinExistence type="predicted"/>
<evidence type="ECO:0000259" key="4">
    <source>
        <dbReference type="Pfam" id="PF01103"/>
    </source>
</evidence>
<reference evidence="5 6" key="1">
    <citation type="submission" date="2022-09" db="EMBL/GenBank/DDBJ databases">
        <title>Chelativorans salina sp. nov., a novel slightly halophilic bacterium isolated from a saline lake sediment enrichment.</title>
        <authorList>
            <person name="Gao L."/>
            <person name="Fang B.-Z."/>
            <person name="Li W.-J."/>
        </authorList>
    </citation>
    <scope>NUCLEOTIDE SEQUENCE [LARGE SCALE GENOMIC DNA]</scope>
    <source>
        <strain evidence="5 6">EGI FJ00035</strain>
    </source>
</reference>
<comment type="subcellular location">
    <subcellularLocation>
        <location evidence="1">Membrane</location>
    </subcellularLocation>
</comment>
<evidence type="ECO:0000313" key="5">
    <source>
        <dbReference type="EMBL" id="MCT7375153.1"/>
    </source>
</evidence>
<dbReference type="EMBL" id="JAOCZP010000002">
    <property type="protein sequence ID" value="MCT7375153.1"/>
    <property type="molecule type" value="Genomic_DNA"/>
</dbReference>
<evidence type="ECO:0000256" key="2">
    <source>
        <dbReference type="ARBA" id="ARBA00022452"/>
    </source>
</evidence>
<keyword evidence="2" id="KW-0812">Transmembrane</keyword>
<keyword evidence="2" id="KW-1134">Transmembrane beta strand</keyword>
<dbReference type="Proteomes" id="UP001320831">
    <property type="component" value="Unassembled WGS sequence"/>
</dbReference>
<dbReference type="Gene3D" id="3.10.20.310">
    <property type="entry name" value="membrane protein fhac"/>
    <property type="match status" value="1"/>
</dbReference>
<keyword evidence="6" id="KW-1185">Reference proteome</keyword>
<protein>
    <submittedName>
        <fullName evidence="5">Autotransporter assembly complex protein TamA</fullName>
    </submittedName>
</protein>
<name>A0ABT2LP30_9HYPH</name>
<evidence type="ECO:0000256" key="3">
    <source>
        <dbReference type="ARBA" id="ARBA00023136"/>
    </source>
</evidence>
<keyword evidence="3" id="KW-0472">Membrane</keyword>
<dbReference type="InterPro" id="IPR000184">
    <property type="entry name" value="Bac_surfAg_D15"/>
</dbReference>
<sequence length="642" mass="68964">MGNRTADARRFLRPCAAILCAVLVVVPFPAAALEIFGLRLFERQDAGEEEGVIGTPQPYEVEFVVADDEDDIERALKGASNLWTDREEPASGAAGLLVKARGDYRRLLNTLYAKARYGGTISITIDGREVSDLQPDAEFASPAAVRIAVAPGPLFHFADARIVNQAPPAANKRDVVADPAQEGFRAGEPAPSSTIIRAGRLAVEAWQQQGYAKSEIVERRVIAAHDTDTIDATLVVEPGAHAVFGPVSVSGTERMDAAFVARQTGIAPGTEYDPDDLEKASDRLTRLEVFRSARIEEAEEVGPDGSLPIQVIVQERLPRRFGVGGSYSTIDGFGLEAFWLHRNLFGRAERLRIEGKVAGIGETIDPADLTYRVGATFTKPGIYTPDTDFIASVFGDREVLDTYTRTGVSGEIGFAHRFSDRLSARLFATGGYARFEDDFGTRDFVTAGFLGGVAYDTRDNPADATRGIFTELTLEPYYEFNYGNAAARIIAEARTYYSLDSESRFVIAGRAKVGALLHPPIAETPPDKLFFAGGGGSVRGYAYRGIGVEVPGGIAGGRSLIEGSAELRVRVTQSIGVVGFVDAGYVGAEAFPDFSEDLRIGVGAGLRYQTGFGPIRLDVAVPLDRGPEDPSVALYVGIGQAF</sequence>
<organism evidence="5 6">
    <name type="scientific">Chelativorans salis</name>
    <dbReference type="NCBI Taxonomy" id="2978478"/>
    <lineage>
        <taxon>Bacteria</taxon>
        <taxon>Pseudomonadati</taxon>
        <taxon>Pseudomonadota</taxon>
        <taxon>Alphaproteobacteria</taxon>
        <taxon>Hyphomicrobiales</taxon>
        <taxon>Phyllobacteriaceae</taxon>
        <taxon>Chelativorans</taxon>
    </lineage>
</organism>
<accession>A0ABT2LP30</accession>
<dbReference type="PANTHER" id="PTHR12815:SF42">
    <property type="entry name" value="BACTERIAL SURFACE ANTIGEN (D15) DOMAIN-CONTAINING PROTEIN"/>
    <property type="match status" value="1"/>
</dbReference>
<feature type="domain" description="Bacterial surface antigen (D15)" evidence="4">
    <location>
        <begin position="343"/>
        <end position="642"/>
    </location>
</feature>
<dbReference type="Pfam" id="PF01103">
    <property type="entry name" value="Omp85"/>
    <property type="match status" value="1"/>
</dbReference>
<dbReference type="InterPro" id="IPR039910">
    <property type="entry name" value="D15-like"/>
</dbReference>
<dbReference type="PANTHER" id="PTHR12815">
    <property type="entry name" value="SORTING AND ASSEMBLY MACHINERY SAMM50 PROTEIN FAMILY MEMBER"/>
    <property type="match status" value="1"/>
</dbReference>
<gene>
    <name evidence="5" type="ORF">N5A92_08920</name>
</gene>
<dbReference type="Gene3D" id="2.40.160.50">
    <property type="entry name" value="membrane protein fhac: a member of the omp85/tpsb transporter family"/>
    <property type="match status" value="1"/>
</dbReference>
<dbReference type="RefSeq" id="WP_260901901.1">
    <property type="nucleotide sequence ID" value="NZ_JAOCZP010000002.1"/>
</dbReference>